<evidence type="ECO:0000256" key="1">
    <source>
        <dbReference type="SAM" id="Coils"/>
    </source>
</evidence>
<keyword evidence="1" id="KW-0175">Coiled coil</keyword>
<protein>
    <submittedName>
        <fullName evidence="3">Uncharacterized protein</fullName>
    </submittedName>
</protein>
<keyword evidence="4" id="KW-1185">Reference proteome</keyword>
<feature type="region of interest" description="Disordered" evidence="2">
    <location>
        <begin position="79"/>
        <end position="127"/>
    </location>
</feature>
<evidence type="ECO:0000313" key="3">
    <source>
        <dbReference type="EMBL" id="SFF11243.1"/>
    </source>
</evidence>
<proteinExistence type="predicted"/>
<evidence type="ECO:0000256" key="2">
    <source>
        <dbReference type="SAM" id="MobiDB-lite"/>
    </source>
</evidence>
<evidence type="ECO:0000313" key="4">
    <source>
        <dbReference type="Proteomes" id="UP000199323"/>
    </source>
</evidence>
<feature type="compositionally biased region" description="Basic and acidic residues" evidence="2">
    <location>
        <begin position="118"/>
        <end position="127"/>
    </location>
</feature>
<dbReference type="STRING" id="380248.SAMN05216251_108206"/>
<gene>
    <name evidence="3" type="ORF">SAMN05216251_108206</name>
</gene>
<organism evidence="3 4">
    <name type="scientific">Actinacidiphila alni</name>
    <dbReference type="NCBI Taxonomy" id="380248"/>
    <lineage>
        <taxon>Bacteria</taxon>
        <taxon>Bacillati</taxon>
        <taxon>Actinomycetota</taxon>
        <taxon>Actinomycetes</taxon>
        <taxon>Kitasatosporales</taxon>
        <taxon>Streptomycetaceae</taxon>
        <taxon>Actinacidiphila</taxon>
    </lineage>
</organism>
<name>A0A1I2G2C5_9ACTN</name>
<dbReference type="Pfam" id="PF19746">
    <property type="entry name" value="DUF6233"/>
    <property type="match status" value="1"/>
</dbReference>
<dbReference type="EMBL" id="FONG01000008">
    <property type="protein sequence ID" value="SFF11243.1"/>
    <property type="molecule type" value="Genomic_DNA"/>
</dbReference>
<dbReference type="Proteomes" id="UP000199323">
    <property type="component" value="Unassembled WGS sequence"/>
</dbReference>
<feature type="coiled-coil region" evidence="1">
    <location>
        <begin position="27"/>
        <end position="54"/>
    </location>
</feature>
<sequence>MLVYQRGASIEHMSELPPDLPRLRVIETHLRLQLAEVQQAIATAERKAQREAGRPLPRIQPPAGMEWWRLEPIQGDRMPILHRHGCPGSTEQMSPLNRGAARDSLANPAYPATPCPRCRPDLALRED</sequence>
<accession>A0A1I2G2C5</accession>
<dbReference type="InterPro" id="IPR046200">
    <property type="entry name" value="DUF6233"/>
</dbReference>
<reference evidence="3 4" key="1">
    <citation type="submission" date="2016-10" db="EMBL/GenBank/DDBJ databases">
        <authorList>
            <person name="de Groot N.N."/>
        </authorList>
    </citation>
    <scope>NUCLEOTIDE SEQUENCE [LARGE SCALE GENOMIC DNA]</scope>
    <source>
        <strain evidence="3 4">CGMCC 4.3510</strain>
    </source>
</reference>
<dbReference type="AlphaFoldDB" id="A0A1I2G2C5"/>